<proteinExistence type="predicted"/>
<dbReference type="Pfam" id="PF14577">
    <property type="entry name" value="SEO_C"/>
    <property type="match status" value="1"/>
</dbReference>
<name>A0AAW0JE89_QUESU</name>
<organism evidence="2 3">
    <name type="scientific">Quercus suber</name>
    <name type="common">Cork oak</name>
    <dbReference type="NCBI Taxonomy" id="58331"/>
    <lineage>
        <taxon>Eukaryota</taxon>
        <taxon>Viridiplantae</taxon>
        <taxon>Streptophyta</taxon>
        <taxon>Embryophyta</taxon>
        <taxon>Tracheophyta</taxon>
        <taxon>Spermatophyta</taxon>
        <taxon>Magnoliopsida</taxon>
        <taxon>eudicotyledons</taxon>
        <taxon>Gunneridae</taxon>
        <taxon>Pentapetalae</taxon>
        <taxon>rosids</taxon>
        <taxon>fabids</taxon>
        <taxon>Fagales</taxon>
        <taxon>Fagaceae</taxon>
        <taxon>Quercus</taxon>
    </lineage>
</organism>
<feature type="domain" description="Sieve element occlusion C-terminal" evidence="1">
    <location>
        <begin position="65"/>
        <end position="109"/>
    </location>
</feature>
<sequence>MMPWYTVYDSWVIETTVIKYIKEVWHFTKKLILVVLDPQGKVTSWNALHMIRIWGNNAFPFTSEKEYALWKLENWKLDLLVYGIDVEIPNWMAKWRVVCLYGGEDINWI</sequence>
<dbReference type="PANTHER" id="PTHR33232:SF20">
    <property type="entry name" value="PROTEIN SIEVE ELEMENT OCCLUSION B-LIKE"/>
    <property type="match status" value="1"/>
</dbReference>
<keyword evidence="3" id="KW-1185">Reference proteome</keyword>
<reference evidence="2 3" key="1">
    <citation type="journal article" date="2018" name="Sci. Data">
        <title>The draft genome sequence of cork oak.</title>
        <authorList>
            <person name="Ramos A.M."/>
            <person name="Usie A."/>
            <person name="Barbosa P."/>
            <person name="Barros P.M."/>
            <person name="Capote T."/>
            <person name="Chaves I."/>
            <person name="Simoes F."/>
            <person name="Abreu I."/>
            <person name="Carrasquinho I."/>
            <person name="Faro C."/>
            <person name="Guimaraes J.B."/>
            <person name="Mendonca D."/>
            <person name="Nobrega F."/>
            <person name="Rodrigues L."/>
            <person name="Saibo N.J.M."/>
            <person name="Varela M.C."/>
            <person name="Egas C."/>
            <person name="Matos J."/>
            <person name="Miguel C.M."/>
            <person name="Oliveira M.M."/>
            <person name="Ricardo C.P."/>
            <person name="Goncalves S."/>
        </authorList>
    </citation>
    <scope>NUCLEOTIDE SEQUENCE [LARGE SCALE GENOMIC DNA]</scope>
    <source>
        <strain evidence="3">cv. HL8</strain>
    </source>
</reference>
<dbReference type="GO" id="GO:0010088">
    <property type="term" value="P:phloem development"/>
    <property type="evidence" value="ECO:0007669"/>
    <property type="project" value="InterPro"/>
</dbReference>
<protein>
    <submittedName>
        <fullName evidence="2">Protein sieve element occlusion b</fullName>
    </submittedName>
</protein>
<dbReference type="PANTHER" id="PTHR33232">
    <property type="entry name" value="PROTEIN SIEVE ELEMENT OCCLUSION B-LIKE"/>
    <property type="match status" value="1"/>
</dbReference>
<dbReference type="AlphaFoldDB" id="A0AAW0JE89"/>
<dbReference type="Proteomes" id="UP000237347">
    <property type="component" value="Unassembled WGS sequence"/>
</dbReference>
<dbReference type="EMBL" id="PKMF04000589">
    <property type="protein sequence ID" value="KAK7824978.1"/>
    <property type="molecule type" value="Genomic_DNA"/>
</dbReference>
<comment type="caution">
    <text evidence="2">The sequence shown here is derived from an EMBL/GenBank/DDBJ whole genome shotgun (WGS) entry which is preliminary data.</text>
</comment>
<gene>
    <name evidence="2" type="primary">SEOB_22</name>
    <name evidence="2" type="ORF">CFP56_033929</name>
</gene>
<dbReference type="InterPro" id="IPR039299">
    <property type="entry name" value="SEOA"/>
</dbReference>
<evidence type="ECO:0000259" key="1">
    <source>
        <dbReference type="Pfam" id="PF14577"/>
    </source>
</evidence>
<accession>A0AAW0JE89</accession>
<dbReference type="InterPro" id="IPR027944">
    <property type="entry name" value="SEO_C"/>
</dbReference>
<evidence type="ECO:0000313" key="3">
    <source>
        <dbReference type="Proteomes" id="UP000237347"/>
    </source>
</evidence>
<evidence type="ECO:0000313" key="2">
    <source>
        <dbReference type="EMBL" id="KAK7824978.1"/>
    </source>
</evidence>